<evidence type="ECO:0000256" key="4">
    <source>
        <dbReference type="ARBA" id="ARBA00023157"/>
    </source>
</evidence>
<accession>A0AAV2Q9U4</accession>
<reference evidence="8 9" key="1">
    <citation type="submission" date="2024-05" db="EMBL/GenBank/DDBJ databases">
        <authorList>
            <person name="Wallberg A."/>
        </authorList>
    </citation>
    <scope>NUCLEOTIDE SEQUENCE [LARGE SCALE GENOMIC DNA]</scope>
</reference>
<proteinExistence type="predicted"/>
<evidence type="ECO:0000256" key="3">
    <source>
        <dbReference type="ARBA" id="ARBA00022737"/>
    </source>
</evidence>
<dbReference type="Proteomes" id="UP001497623">
    <property type="component" value="Unassembled WGS sequence"/>
</dbReference>
<dbReference type="Gene3D" id="2.10.25.10">
    <property type="entry name" value="Laminin"/>
    <property type="match status" value="1"/>
</dbReference>
<dbReference type="Gene3D" id="2.10.70.10">
    <property type="entry name" value="Complement Module, domain 1"/>
    <property type="match status" value="1"/>
</dbReference>
<feature type="disulfide bond" evidence="6">
    <location>
        <begin position="68"/>
        <end position="77"/>
    </location>
</feature>
<protein>
    <recommendedName>
        <fullName evidence="7">EGF-like domain-containing protein</fullName>
    </recommendedName>
</protein>
<dbReference type="FunFam" id="2.10.25.10:FF:000173">
    <property type="entry name" value="Neurogenic locus notch protein 2"/>
    <property type="match status" value="1"/>
</dbReference>
<dbReference type="SMART" id="SM00181">
    <property type="entry name" value="EGF"/>
    <property type="match status" value="1"/>
</dbReference>
<dbReference type="EMBL" id="CAXKWB010004660">
    <property type="protein sequence ID" value="CAL4074681.1"/>
    <property type="molecule type" value="Genomic_DNA"/>
</dbReference>
<feature type="non-terminal residue" evidence="8">
    <location>
        <position position="1"/>
    </location>
</feature>
<dbReference type="PROSITE" id="PS50026">
    <property type="entry name" value="EGF_3"/>
    <property type="match status" value="1"/>
</dbReference>
<dbReference type="SUPFAM" id="SSF57196">
    <property type="entry name" value="EGF/Laminin"/>
    <property type="match status" value="1"/>
</dbReference>
<feature type="domain" description="EGF-like" evidence="7">
    <location>
        <begin position="41"/>
        <end position="78"/>
    </location>
</feature>
<dbReference type="PROSITE" id="PS00022">
    <property type="entry name" value="EGF_1"/>
    <property type="match status" value="1"/>
</dbReference>
<keyword evidence="2" id="KW-0732">Signal</keyword>
<evidence type="ECO:0000256" key="2">
    <source>
        <dbReference type="ARBA" id="ARBA00022729"/>
    </source>
</evidence>
<keyword evidence="1 6" id="KW-0245">EGF-like domain</keyword>
<sequence length="105" mass="11707">FCQWQERSYAPGDSWSTDPCTTCTCKMGLSECVTLESIECQDPCSNSPCFNGATCIGSPGYLNYHCKCPPDWMGSKCHLPSHPCPTYTRNATCAVNQQRTLYIYD</sequence>
<dbReference type="InterPro" id="IPR000742">
    <property type="entry name" value="EGF"/>
</dbReference>
<organism evidence="8 9">
    <name type="scientific">Meganyctiphanes norvegica</name>
    <name type="common">Northern krill</name>
    <name type="synonym">Thysanopoda norvegica</name>
    <dbReference type="NCBI Taxonomy" id="48144"/>
    <lineage>
        <taxon>Eukaryota</taxon>
        <taxon>Metazoa</taxon>
        <taxon>Ecdysozoa</taxon>
        <taxon>Arthropoda</taxon>
        <taxon>Crustacea</taxon>
        <taxon>Multicrustacea</taxon>
        <taxon>Malacostraca</taxon>
        <taxon>Eumalacostraca</taxon>
        <taxon>Eucarida</taxon>
        <taxon>Euphausiacea</taxon>
        <taxon>Euphausiidae</taxon>
        <taxon>Meganyctiphanes</taxon>
    </lineage>
</organism>
<keyword evidence="3" id="KW-0677">Repeat</keyword>
<name>A0AAV2Q9U4_MEGNR</name>
<evidence type="ECO:0000313" key="8">
    <source>
        <dbReference type="EMBL" id="CAL4074681.1"/>
    </source>
</evidence>
<evidence type="ECO:0000259" key="7">
    <source>
        <dbReference type="PROSITE" id="PS50026"/>
    </source>
</evidence>
<evidence type="ECO:0000256" key="1">
    <source>
        <dbReference type="ARBA" id="ARBA00022536"/>
    </source>
</evidence>
<gene>
    <name evidence="8" type="ORF">MNOR_LOCUS9571</name>
</gene>
<evidence type="ECO:0000256" key="5">
    <source>
        <dbReference type="ARBA" id="ARBA00023180"/>
    </source>
</evidence>
<feature type="non-terminal residue" evidence="8">
    <location>
        <position position="105"/>
    </location>
</feature>
<dbReference type="CDD" id="cd00054">
    <property type="entry name" value="EGF_CA"/>
    <property type="match status" value="1"/>
</dbReference>
<keyword evidence="9" id="KW-1185">Reference proteome</keyword>
<dbReference type="AlphaFoldDB" id="A0AAV2Q9U4"/>
<comment type="caution">
    <text evidence="8">The sequence shown here is derived from an EMBL/GenBank/DDBJ whole genome shotgun (WGS) entry which is preliminary data.</text>
</comment>
<evidence type="ECO:0000313" key="9">
    <source>
        <dbReference type="Proteomes" id="UP001497623"/>
    </source>
</evidence>
<keyword evidence="5" id="KW-0325">Glycoprotein</keyword>
<evidence type="ECO:0000256" key="6">
    <source>
        <dbReference type="PROSITE-ProRule" id="PRU00076"/>
    </source>
</evidence>
<keyword evidence="4 6" id="KW-1015">Disulfide bond</keyword>
<feature type="disulfide bond" evidence="6">
    <location>
        <begin position="49"/>
        <end position="66"/>
    </location>
</feature>
<comment type="caution">
    <text evidence="6">Lacks conserved residue(s) required for the propagation of feature annotation.</text>
</comment>